<keyword evidence="4 7" id="KW-0812">Transmembrane</keyword>
<organism evidence="9 10">
    <name type="scientific">Lasiosphaeris hirsuta</name>
    <dbReference type="NCBI Taxonomy" id="260670"/>
    <lineage>
        <taxon>Eukaryota</taxon>
        <taxon>Fungi</taxon>
        <taxon>Dikarya</taxon>
        <taxon>Ascomycota</taxon>
        <taxon>Pezizomycotina</taxon>
        <taxon>Sordariomycetes</taxon>
        <taxon>Sordariomycetidae</taxon>
        <taxon>Sordariales</taxon>
        <taxon>Lasiosphaeriaceae</taxon>
        <taxon>Lasiosphaeris</taxon>
    </lineage>
</organism>
<evidence type="ECO:0000256" key="2">
    <source>
        <dbReference type="ARBA" id="ARBA00006279"/>
    </source>
</evidence>
<comment type="function">
    <text evidence="7">May be involved in iron transport and iron homeostasis.</text>
</comment>
<feature type="transmembrane region" description="Helical" evidence="7">
    <location>
        <begin position="127"/>
        <end position="146"/>
    </location>
</feature>
<feature type="transmembrane region" description="Helical" evidence="7">
    <location>
        <begin position="45"/>
        <end position="63"/>
    </location>
</feature>
<evidence type="ECO:0000256" key="3">
    <source>
        <dbReference type="ARBA" id="ARBA00022448"/>
    </source>
</evidence>
<feature type="transmembrane region" description="Helical" evidence="7">
    <location>
        <begin position="180"/>
        <end position="198"/>
    </location>
</feature>
<gene>
    <name evidence="9" type="ORF">B0H67DRAFT_482292</name>
</gene>
<evidence type="ECO:0000256" key="4">
    <source>
        <dbReference type="ARBA" id="ARBA00022692"/>
    </source>
</evidence>
<comment type="caution">
    <text evidence="7">Lacks conserved residue(s) required for the propagation of feature annotation.</text>
</comment>
<proteinExistence type="inferred from homology"/>
<keyword evidence="6 7" id="KW-0472">Membrane</keyword>
<keyword evidence="7" id="KW-0406">Ion transport</keyword>
<name>A0AA40B0T3_9PEZI</name>
<sequence>MRPCSPSRTEPARLPGGEPGPAALPARLTARLYTSHFLSTWNSRLFEFGTVLFLASIFPDTLLPMSVYALLRSAAAILFAQAVGSWIDQGDRLAVVRVSIVGQRVSVALSCALFWALEARKGRLSGMVQHGLFVIAVLLACVEKLCSMMNLISVERDWVVVITEGDGNARRTLNARMRRIDLLCKLLGPLAISAIALASVQVAIWATLGMSLTAVAVEYVFIAQVYKMAPGLQRPTGVPPEVTVSSGSRLGITAYQVLPISSLPFYFNHPAFLPSFALSLLYLTILSFSGQMITYLISVGYTSLHVGLARTASTVFELSATWLAPRLMGRIGVIRAGIWSLSWQMIWLAAATFWFFSDFHGMGTNTVISATGLALGVALSRAGLWGYDLSAQNIVQDEVEMDHRGTFSTVETSFQNLFEMFSYLTTVIFSRPDQFRWPVVISVVSVYVSGGLYAMFVRKRRGHLFHAPPSACMCTKRESRTSGLL</sequence>
<evidence type="ECO:0000256" key="1">
    <source>
        <dbReference type="ARBA" id="ARBA00004141"/>
    </source>
</evidence>
<dbReference type="PANTHER" id="PTHR11660:SF57">
    <property type="entry name" value="SOLUTE CARRIER FAMILY 40 MEMBER"/>
    <property type="match status" value="1"/>
</dbReference>
<feature type="transmembrane region" description="Helical" evidence="7">
    <location>
        <begin position="94"/>
        <end position="115"/>
    </location>
</feature>
<dbReference type="Proteomes" id="UP001172102">
    <property type="component" value="Unassembled WGS sequence"/>
</dbReference>
<dbReference type="InterPro" id="IPR036259">
    <property type="entry name" value="MFS_trans_sf"/>
</dbReference>
<comment type="subcellular location">
    <subcellularLocation>
        <location evidence="1 7">Membrane</location>
        <topology evidence="1 7">Multi-pass membrane protein</topology>
    </subcellularLocation>
</comment>
<reference evidence="9" key="1">
    <citation type="submission" date="2023-06" db="EMBL/GenBank/DDBJ databases">
        <title>Genome-scale phylogeny and comparative genomics of the fungal order Sordariales.</title>
        <authorList>
            <consortium name="Lawrence Berkeley National Laboratory"/>
            <person name="Hensen N."/>
            <person name="Bonometti L."/>
            <person name="Westerberg I."/>
            <person name="Brannstrom I.O."/>
            <person name="Guillou S."/>
            <person name="Cros-Aarteil S."/>
            <person name="Calhoun S."/>
            <person name="Haridas S."/>
            <person name="Kuo A."/>
            <person name="Mondo S."/>
            <person name="Pangilinan J."/>
            <person name="Riley R."/>
            <person name="Labutti K."/>
            <person name="Andreopoulos B."/>
            <person name="Lipzen A."/>
            <person name="Chen C."/>
            <person name="Yanf M."/>
            <person name="Daum C."/>
            <person name="Ng V."/>
            <person name="Clum A."/>
            <person name="Steindorff A."/>
            <person name="Ohm R."/>
            <person name="Martin F."/>
            <person name="Silar P."/>
            <person name="Natvig D."/>
            <person name="Lalanne C."/>
            <person name="Gautier V."/>
            <person name="Ament-Velasquez S.L."/>
            <person name="Kruys A."/>
            <person name="Hutchinson M.I."/>
            <person name="Powell A.J."/>
            <person name="Barry K."/>
            <person name="Miller A.N."/>
            <person name="Grigoriev I.V."/>
            <person name="Debuchy R."/>
            <person name="Gladieux P."/>
            <person name="Thoren M.H."/>
            <person name="Johannesson H."/>
        </authorList>
    </citation>
    <scope>NUCLEOTIDE SEQUENCE</scope>
    <source>
        <strain evidence="9">SMH4607-1</strain>
    </source>
</reference>
<dbReference type="GO" id="GO:0005381">
    <property type="term" value="F:iron ion transmembrane transporter activity"/>
    <property type="evidence" value="ECO:0007669"/>
    <property type="project" value="UniProtKB-UniRule"/>
</dbReference>
<dbReference type="AlphaFoldDB" id="A0AA40B0T3"/>
<protein>
    <recommendedName>
        <fullName evidence="7">Solute carrier family 40 member</fullName>
    </recommendedName>
</protein>
<evidence type="ECO:0000256" key="6">
    <source>
        <dbReference type="ARBA" id="ARBA00023136"/>
    </source>
</evidence>
<keyword evidence="3 7" id="KW-0813">Transport</keyword>
<dbReference type="EMBL" id="JAUKUA010000002">
    <property type="protein sequence ID" value="KAK0725504.1"/>
    <property type="molecule type" value="Genomic_DNA"/>
</dbReference>
<feature type="transmembrane region" description="Helical" evidence="7">
    <location>
        <begin position="336"/>
        <end position="356"/>
    </location>
</feature>
<feature type="transmembrane region" description="Helical" evidence="7">
    <location>
        <begin position="435"/>
        <end position="456"/>
    </location>
</feature>
<dbReference type="InterPro" id="IPR009716">
    <property type="entry name" value="Ferroportin-1"/>
</dbReference>
<comment type="similarity">
    <text evidence="2 7">Belongs to the ferroportin (FP) (TC 2.A.100) family. SLC40A subfamily.</text>
</comment>
<feature type="transmembrane region" description="Helical" evidence="7">
    <location>
        <begin position="69"/>
        <end position="87"/>
    </location>
</feature>
<dbReference type="GO" id="GO:0016020">
    <property type="term" value="C:membrane"/>
    <property type="evidence" value="ECO:0007669"/>
    <property type="project" value="UniProtKB-SubCell"/>
</dbReference>
<evidence type="ECO:0000313" key="9">
    <source>
        <dbReference type="EMBL" id="KAK0725504.1"/>
    </source>
</evidence>
<accession>A0AA40B0T3</accession>
<dbReference type="CDD" id="cd17480">
    <property type="entry name" value="MFS_SLC40A1_like"/>
    <property type="match status" value="1"/>
</dbReference>
<keyword evidence="10" id="KW-1185">Reference proteome</keyword>
<dbReference type="Pfam" id="PF06963">
    <property type="entry name" value="FPN1"/>
    <property type="match status" value="1"/>
</dbReference>
<evidence type="ECO:0000313" key="10">
    <source>
        <dbReference type="Proteomes" id="UP001172102"/>
    </source>
</evidence>
<dbReference type="SUPFAM" id="SSF103473">
    <property type="entry name" value="MFS general substrate transporter"/>
    <property type="match status" value="1"/>
</dbReference>
<keyword evidence="5 7" id="KW-1133">Transmembrane helix</keyword>
<feature type="region of interest" description="Disordered" evidence="8">
    <location>
        <begin position="1"/>
        <end position="20"/>
    </location>
</feature>
<feature type="transmembrane region" description="Helical" evidence="7">
    <location>
        <begin position="271"/>
        <end position="297"/>
    </location>
</feature>
<comment type="caution">
    <text evidence="9">The sequence shown here is derived from an EMBL/GenBank/DDBJ whole genome shotgun (WGS) entry which is preliminary data.</text>
</comment>
<evidence type="ECO:0000256" key="7">
    <source>
        <dbReference type="RuleBase" id="RU365065"/>
    </source>
</evidence>
<evidence type="ECO:0000256" key="5">
    <source>
        <dbReference type="ARBA" id="ARBA00022989"/>
    </source>
</evidence>
<dbReference type="PANTHER" id="PTHR11660">
    <property type="entry name" value="SOLUTE CARRIER FAMILY 40 MEMBER"/>
    <property type="match status" value="1"/>
</dbReference>
<evidence type="ECO:0000256" key="8">
    <source>
        <dbReference type="SAM" id="MobiDB-lite"/>
    </source>
</evidence>